<sequence length="75" mass="8437">MGRPPLGRRLFEAPSVGERPHQLGPGPSPAGSRSSVRTWVYCLPDNYEVLDKSLDDIRHVRDPRFRPEEVAALDN</sequence>
<gene>
    <name evidence="2" type="ORF">CHLRE_17g721517v5</name>
</gene>
<dbReference type="AlphaFoldDB" id="A0A2K3CQB6"/>
<accession>A0A2K3CQB6</accession>
<feature type="region of interest" description="Disordered" evidence="1">
    <location>
        <begin position="1"/>
        <end position="34"/>
    </location>
</feature>
<evidence type="ECO:0000313" key="3">
    <source>
        <dbReference type="Proteomes" id="UP000006906"/>
    </source>
</evidence>
<dbReference type="RefSeq" id="XP_042914726.1">
    <property type="nucleotide sequence ID" value="XM_043072266.1"/>
</dbReference>
<evidence type="ECO:0000313" key="2">
    <source>
        <dbReference type="EMBL" id="PNW70477.1"/>
    </source>
</evidence>
<name>A0A2K3CQB6_CHLRE</name>
<protein>
    <submittedName>
        <fullName evidence="2">Uncharacterized protein</fullName>
    </submittedName>
</protein>
<keyword evidence="3" id="KW-1185">Reference proteome</keyword>
<dbReference type="GeneID" id="5722696"/>
<dbReference type="KEGG" id="cre:CHLRE_17g721517v5"/>
<dbReference type="Gramene" id="PNW70477">
    <property type="protein sequence ID" value="PNW70477"/>
    <property type="gene ID" value="CHLRE_17g721517v5"/>
</dbReference>
<proteinExistence type="predicted"/>
<evidence type="ECO:0000256" key="1">
    <source>
        <dbReference type="SAM" id="MobiDB-lite"/>
    </source>
</evidence>
<reference evidence="2" key="2">
    <citation type="submission" date="2017-07" db="EMBL/GenBank/DDBJ databases">
        <title>WGS assembly of Chlamydomonas reinhardtii.</title>
        <authorList>
            <consortium name="Chlamydomonas Annotation Team"/>
            <consortium name="JGI Annotation Team"/>
            <person name="Merchant S.S."/>
            <person name="Prochnik S.E."/>
            <person name="Vallon O."/>
            <person name="Harris E.H."/>
            <person name="Karpowicz S.J."/>
            <person name="Witman G.B."/>
            <person name="Terry A."/>
            <person name="Salamov A."/>
            <person name="Fritz-Laylin L.K."/>
            <person name="Marechal-Drouard L."/>
            <person name="Marshall W.F."/>
            <person name="Qu L.H."/>
            <person name="Nelson D.R."/>
            <person name="Sanderfoot A.A."/>
            <person name="Spalding M.H."/>
            <person name="Kapitonov V.V."/>
            <person name="Ren Q."/>
            <person name="Ferris P."/>
            <person name="Lindquist E."/>
            <person name="Shapiro H."/>
            <person name="Lucas S.M."/>
            <person name="Grimwood J."/>
            <person name="Schmutz J."/>
            <person name="Grigoriev I.V."/>
            <person name="Rokhsar D.S."/>
        </authorList>
    </citation>
    <scope>NUCLEOTIDE SEQUENCE</scope>
    <source>
        <strain evidence="2">CC-503 cw92 mt+</strain>
    </source>
</reference>
<dbReference type="EMBL" id="CM008978">
    <property type="protein sequence ID" value="PNW70477.1"/>
    <property type="molecule type" value="Genomic_DNA"/>
</dbReference>
<dbReference type="RefSeq" id="XP_042914725.1">
    <property type="nucleotide sequence ID" value="XM_043072267.1"/>
</dbReference>
<dbReference type="STRING" id="3055.A0A2K3CQB6"/>
<dbReference type="Gramene" id="PNW70476">
    <property type="protein sequence ID" value="PNW70476"/>
    <property type="gene ID" value="CHLRE_17g721517v5"/>
</dbReference>
<organism evidence="2 3">
    <name type="scientific">Chlamydomonas reinhardtii</name>
    <name type="common">Chlamydomonas smithii</name>
    <dbReference type="NCBI Taxonomy" id="3055"/>
    <lineage>
        <taxon>Eukaryota</taxon>
        <taxon>Viridiplantae</taxon>
        <taxon>Chlorophyta</taxon>
        <taxon>core chlorophytes</taxon>
        <taxon>Chlorophyceae</taxon>
        <taxon>CS clade</taxon>
        <taxon>Chlamydomonadales</taxon>
        <taxon>Chlamydomonadaceae</taxon>
        <taxon>Chlamydomonas</taxon>
    </lineage>
</organism>
<dbReference type="PaxDb" id="3055-EDP00460"/>
<dbReference type="EMBL" id="CM008978">
    <property type="protein sequence ID" value="PNW70476.1"/>
    <property type="molecule type" value="Genomic_DNA"/>
</dbReference>
<dbReference type="Proteomes" id="UP000006906">
    <property type="component" value="Chromosome 17"/>
</dbReference>
<reference evidence="2 3" key="1">
    <citation type="journal article" date="2007" name="Science">
        <title>The Chlamydomonas genome reveals the evolution of key animal and plant functions.</title>
        <authorList>
            <person name="Merchant S.S."/>
            <person name="Prochnik S.E."/>
            <person name="Vallon O."/>
            <person name="Harris E.H."/>
            <person name="Karpowicz S.J."/>
            <person name="Witman G.B."/>
            <person name="Terry A."/>
            <person name="Salamov A."/>
            <person name="Fritz-Laylin L.K."/>
            <person name="Marechal-Drouard L."/>
            <person name="Marshall W.F."/>
            <person name="Qu L.H."/>
            <person name="Nelson D.R."/>
            <person name="Sanderfoot A.A."/>
            <person name="Spalding M.H."/>
            <person name="Kapitonov V.V."/>
            <person name="Ren Q."/>
            <person name="Ferris P."/>
            <person name="Lindquist E."/>
            <person name="Shapiro H."/>
            <person name="Lucas S.M."/>
            <person name="Grimwood J."/>
            <person name="Schmutz J."/>
            <person name="Cardol P."/>
            <person name="Cerutti H."/>
            <person name="Chanfreau G."/>
            <person name="Chen C.L."/>
            <person name="Cognat V."/>
            <person name="Croft M.T."/>
            <person name="Dent R."/>
            <person name="Dutcher S."/>
            <person name="Fernandez E."/>
            <person name="Fukuzawa H."/>
            <person name="Gonzalez-Ballester D."/>
            <person name="Gonzalez-Halphen D."/>
            <person name="Hallmann A."/>
            <person name="Hanikenne M."/>
            <person name="Hippler M."/>
            <person name="Inwood W."/>
            <person name="Jabbari K."/>
            <person name="Kalanon M."/>
            <person name="Kuras R."/>
            <person name="Lefebvre P.A."/>
            <person name="Lemaire S.D."/>
            <person name="Lobanov A.V."/>
            <person name="Lohr M."/>
            <person name="Manuell A."/>
            <person name="Meier I."/>
            <person name="Mets L."/>
            <person name="Mittag M."/>
            <person name="Mittelmeier T."/>
            <person name="Moroney J.V."/>
            <person name="Moseley J."/>
            <person name="Napoli C."/>
            <person name="Nedelcu A.M."/>
            <person name="Niyogi K."/>
            <person name="Novoselov S.V."/>
            <person name="Paulsen I.T."/>
            <person name="Pazour G."/>
            <person name="Purton S."/>
            <person name="Ral J.P."/>
            <person name="Riano-Pachon D.M."/>
            <person name="Riekhof W."/>
            <person name="Rymarquis L."/>
            <person name="Schroda M."/>
            <person name="Stern D."/>
            <person name="Umen J."/>
            <person name="Willows R."/>
            <person name="Wilson N."/>
            <person name="Zimmer S.L."/>
            <person name="Allmer J."/>
            <person name="Balk J."/>
            <person name="Bisova K."/>
            <person name="Chen C.J."/>
            <person name="Elias M."/>
            <person name="Gendler K."/>
            <person name="Hauser C."/>
            <person name="Lamb M.R."/>
            <person name="Ledford H."/>
            <person name="Long J.C."/>
            <person name="Minagawa J."/>
            <person name="Page M.D."/>
            <person name="Pan J."/>
            <person name="Pootakham W."/>
            <person name="Roje S."/>
            <person name="Rose A."/>
            <person name="Stahlberg E."/>
            <person name="Terauchi A.M."/>
            <person name="Yang P."/>
            <person name="Ball S."/>
            <person name="Bowler C."/>
            <person name="Dieckmann C.L."/>
            <person name="Gladyshev V.N."/>
            <person name="Green P."/>
            <person name="Jorgensen R."/>
            <person name="Mayfield S."/>
            <person name="Mueller-Roeber B."/>
            <person name="Rajamani S."/>
            <person name="Sayre R.T."/>
            <person name="Brokstein P."/>
            <person name="Dubchak I."/>
            <person name="Goodstein D."/>
            <person name="Hornick L."/>
            <person name="Huang Y.W."/>
            <person name="Jhaveri J."/>
            <person name="Luo Y."/>
            <person name="Martinez D."/>
            <person name="Ngau W.C."/>
            <person name="Otillar B."/>
            <person name="Poliakov A."/>
            <person name="Porter A."/>
            <person name="Szajkowski L."/>
            <person name="Werner G."/>
            <person name="Zhou K."/>
            <person name="Grigoriev I.V."/>
            <person name="Rokhsar D.S."/>
            <person name="Grossman A.R."/>
        </authorList>
    </citation>
    <scope>NUCLEOTIDE SEQUENCE [LARGE SCALE GENOMIC DNA]</scope>
    <source>
        <strain evidence="3">CC-503</strain>
        <strain evidence="2">CC-503 cw92 mt+</strain>
    </source>
</reference>
<dbReference type="OrthoDB" id="1675065at2759"/>